<evidence type="ECO:0000313" key="2">
    <source>
        <dbReference type="Proteomes" id="UP000464657"/>
    </source>
</evidence>
<gene>
    <name evidence="1" type="ORF">IMCC3317_43020</name>
</gene>
<dbReference type="KEGG" id="kan:IMCC3317_43020"/>
<sequence>MKYRFKSIIDLKSLQRFFLTLKAITHKKVTAFAI</sequence>
<dbReference type="EMBL" id="CP019288">
    <property type="protein sequence ID" value="QHI38902.1"/>
    <property type="molecule type" value="Genomic_DNA"/>
</dbReference>
<organism evidence="1 2">
    <name type="scientific">Kordia antarctica</name>
    <dbReference type="NCBI Taxonomy" id="1218801"/>
    <lineage>
        <taxon>Bacteria</taxon>
        <taxon>Pseudomonadati</taxon>
        <taxon>Bacteroidota</taxon>
        <taxon>Flavobacteriia</taxon>
        <taxon>Flavobacteriales</taxon>
        <taxon>Flavobacteriaceae</taxon>
        <taxon>Kordia</taxon>
    </lineage>
</organism>
<accession>A0A7L4ZQN0</accession>
<keyword evidence="2" id="KW-1185">Reference proteome</keyword>
<dbReference type="Proteomes" id="UP000464657">
    <property type="component" value="Chromosome"/>
</dbReference>
<proteinExistence type="predicted"/>
<dbReference type="AlphaFoldDB" id="A0A7L4ZQN0"/>
<protein>
    <submittedName>
        <fullName evidence="1">Uncharacterized protein</fullName>
    </submittedName>
</protein>
<reference evidence="1 2" key="1">
    <citation type="journal article" date="2013" name="Int. J. Syst. Evol. Microbiol.">
        <title>Kordia antarctica sp. nov., isolated from Antarctic seawater.</title>
        <authorList>
            <person name="Baek K."/>
            <person name="Choi A."/>
            <person name="Kang I."/>
            <person name="Lee K."/>
            <person name="Cho J.C."/>
        </authorList>
    </citation>
    <scope>NUCLEOTIDE SEQUENCE [LARGE SCALE GENOMIC DNA]</scope>
    <source>
        <strain evidence="1 2">IMCC3317</strain>
    </source>
</reference>
<name>A0A7L4ZQN0_9FLAO</name>
<evidence type="ECO:0000313" key="1">
    <source>
        <dbReference type="EMBL" id="QHI38902.1"/>
    </source>
</evidence>